<sequence length="279" mass="32727">MKTISLPEQLIINKGSSVLAFDYQVEQESTKQQVNLSMNTFSFLTEGNKEVYSDTKFSAISNSEFLLMKSGKCLMTEKFTDTLKRYRSILFFFTDEALLRFIRKYSIVLSKMTERKSVQSIKYDDYLRSFAKSLAHLVNLSSVHRDKVLQVKFEELMLYLIDKEGVELLSSFVISTNEHEHHFQEIIENNKLNRLTINELAFLCNMSISTFKRTFERQFHASPSKWFQERRLEYAALLLKSEGKRPTDIYLQVGYDSLTNFIQAFKSKYGMTPKQYQLD</sequence>
<evidence type="ECO:0000313" key="5">
    <source>
        <dbReference type="EMBL" id="UXP33028.1"/>
    </source>
</evidence>
<name>A0ABY6CUJ2_9BACT</name>
<dbReference type="Pfam" id="PF12833">
    <property type="entry name" value="HTH_18"/>
    <property type="match status" value="1"/>
</dbReference>
<keyword evidence="3" id="KW-0804">Transcription</keyword>
<dbReference type="PROSITE" id="PS01124">
    <property type="entry name" value="HTH_ARAC_FAMILY_2"/>
    <property type="match status" value="1"/>
</dbReference>
<dbReference type="SMART" id="SM00342">
    <property type="entry name" value="HTH_ARAC"/>
    <property type="match status" value="1"/>
</dbReference>
<dbReference type="RefSeq" id="WP_262310459.1">
    <property type="nucleotide sequence ID" value="NZ_CP106679.1"/>
</dbReference>
<dbReference type="Pfam" id="PF22200">
    <property type="entry name" value="ExsA_N"/>
    <property type="match status" value="1"/>
</dbReference>
<keyword evidence="1" id="KW-0805">Transcription regulation</keyword>
<evidence type="ECO:0000256" key="2">
    <source>
        <dbReference type="ARBA" id="ARBA00023125"/>
    </source>
</evidence>
<reference evidence="5" key="1">
    <citation type="submission" date="2022-09" db="EMBL/GenBank/DDBJ databases">
        <title>Comparative genomics and taxonomic characterization of three novel marine species of genus Reichenbachiella exhibiting antioxidant and polysaccharide degradation activities.</title>
        <authorList>
            <person name="Muhammad N."/>
            <person name="Lee Y.-J."/>
            <person name="Ko J."/>
            <person name="Kim S.-G."/>
        </authorList>
    </citation>
    <scope>NUCLEOTIDE SEQUENCE</scope>
    <source>
        <strain evidence="5">BKB1-1</strain>
    </source>
</reference>
<proteinExistence type="predicted"/>
<gene>
    <name evidence="5" type="ORF">N6H18_03535</name>
</gene>
<dbReference type="EMBL" id="CP106679">
    <property type="protein sequence ID" value="UXP33028.1"/>
    <property type="molecule type" value="Genomic_DNA"/>
</dbReference>
<dbReference type="InterPro" id="IPR018060">
    <property type="entry name" value="HTH_AraC"/>
</dbReference>
<feature type="domain" description="HTH araC/xylS-type" evidence="4">
    <location>
        <begin position="181"/>
        <end position="279"/>
    </location>
</feature>
<dbReference type="InterPro" id="IPR009057">
    <property type="entry name" value="Homeodomain-like_sf"/>
</dbReference>
<organism evidence="5 6">
    <name type="scientific">Reichenbachiella agarivorans</name>
    <dbReference type="NCBI Taxonomy" id="2979464"/>
    <lineage>
        <taxon>Bacteria</taxon>
        <taxon>Pseudomonadati</taxon>
        <taxon>Bacteroidota</taxon>
        <taxon>Cytophagia</taxon>
        <taxon>Cytophagales</taxon>
        <taxon>Reichenbachiellaceae</taxon>
        <taxon>Reichenbachiella</taxon>
    </lineage>
</organism>
<dbReference type="InterPro" id="IPR054015">
    <property type="entry name" value="ExsA-like_N"/>
</dbReference>
<dbReference type="PANTHER" id="PTHR43280:SF2">
    <property type="entry name" value="HTH-TYPE TRANSCRIPTIONAL REGULATOR EXSA"/>
    <property type="match status" value="1"/>
</dbReference>
<keyword evidence="2" id="KW-0238">DNA-binding</keyword>
<dbReference type="SUPFAM" id="SSF46689">
    <property type="entry name" value="Homeodomain-like"/>
    <property type="match status" value="2"/>
</dbReference>
<dbReference type="Gene3D" id="1.10.10.60">
    <property type="entry name" value="Homeodomain-like"/>
    <property type="match status" value="2"/>
</dbReference>
<keyword evidence="6" id="KW-1185">Reference proteome</keyword>
<dbReference type="Proteomes" id="UP001065174">
    <property type="component" value="Chromosome"/>
</dbReference>
<evidence type="ECO:0000313" key="6">
    <source>
        <dbReference type="Proteomes" id="UP001065174"/>
    </source>
</evidence>
<evidence type="ECO:0000259" key="4">
    <source>
        <dbReference type="PROSITE" id="PS01124"/>
    </source>
</evidence>
<evidence type="ECO:0000256" key="1">
    <source>
        <dbReference type="ARBA" id="ARBA00023015"/>
    </source>
</evidence>
<dbReference type="PANTHER" id="PTHR43280">
    <property type="entry name" value="ARAC-FAMILY TRANSCRIPTIONAL REGULATOR"/>
    <property type="match status" value="1"/>
</dbReference>
<evidence type="ECO:0000256" key="3">
    <source>
        <dbReference type="ARBA" id="ARBA00023163"/>
    </source>
</evidence>
<protein>
    <submittedName>
        <fullName evidence="5">AraC family transcriptional regulator</fullName>
    </submittedName>
</protein>
<accession>A0ABY6CUJ2</accession>